<dbReference type="Gene3D" id="3.30.565.10">
    <property type="entry name" value="Histidine kinase-like ATPase, C-terminal domain"/>
    <property type="match status" value="1"/>
</dbReference>
<evidence type="ECO:0000256" key="5">
    <source>
        <dbReference type="ARBA" id="ARBA00022777"/>
    </source>
</evidence>
<dbReference type="Pfam" id="PF06580">
    <property type="entry name" value="His_kinase"/>
    <property type="match status" value="1"/>
</dbReference>
<dbReference type="Gene3D" id="6.10.340.10">
    <property type="match status" value="1"/>
</dbReference>
<evidence type="ECO:0000256" key="3">
    <source>
        <dbReference type="ARBA" id="ARBA00022553"/>
    </source>
</evidence>
<dbReference type="InterPro" id="IPR003660">
    <property type="entry name" value="HAMP_dom"/>
</dbReference>
<comment type="caution">
    <text evidence="9">The sequence shown here is derived from an EMBL/GenBank/DDBJ whole genome shotgun (WGS) entry which is preliminary data.</text>
</comment>
<keyword evidence="5 9" id="KW-0418">Kinase</keyword>
<dbReference type="STRING" id="59843.A3958_13250"/>
<evidence type="ECO:0000259" key="8">
    <source>
        <dbReference type="PROSITE" id="PS50885"/>
    </source>
</evidence>
<reference evidence="9" key="1">
    <citation type="journal article" date="2016" name="Genome Announc.">
        <title>Draft genomes of two strains of Paenibacillus glucanolyticus with capability to degrade lignocellulose.</title>
        <authorList>
            <person name="Mathews S.L."/>
            <person name="Pawlak J."/>
            <person name="Grunden A.M."/>
        </authorList>
    </citation>
    <scope>NUCLEOTIDE SEQUENCE [LARGE SCALE GENOMIC DNA]</scope>
    <source>
        <strain evidence="9">SLM1</strain>
    </source>
</reference>
<protein>
    <submittedName>
        <fullName evidence="9">Two-component sensor histidine kinase</fullName>
    </submittedName>
</protein>
<name>A0A163JZJ0_9BACL</name>
<evidence type="ECO:0000256" key="2">
    <source>
        <dbReference type="ARBA" id="ARBA00022475"/>
    </source>
</evidence>
<gene>
    <name evidence="9" type="ORF">AWU65_13670</name>
</gene>
<proteinExistence type="predicted"/>
<evidence type="ECO:0000256" key="7">
    <source>
        <dbReference type="SAM" id="Phobius"/>
    </source>
</evidence>
<dbReference type="SUPFAM" id="SSF55874">
    <property type="entry name" value="ATPase domain of HSP90 chaperone/DNA topoisomerase II/histidine kinase"/>
    <property type="match status" value="1"/>
</dbReference>
<keyword evidence="7" id="KW-1133">Transmembrane helix</keyword>
<keyword evidence="3" id="KW-0597">Phosphoprotein</keyword>
<dbReference type="OrthoDB" id="2521939at2"/>
<keyword evidence="4" id="KW-0808">Transferase</keyword>
<dbReference type="InterPro" id="IPR050640">
    <property type="entry name" value="Bact_2-comp_sensor_kinase"/>
</dbReference>
<comment type="subcellular location">
    <subcellularLocation>
        <location evidence="1">Cell membrane</location>
        <topology evidence="1">Multi-pass membrane protein</topology>
    </subcellularLocation>
</comment>
<dbReference type="Pfam" id="PF00672">
    <property type="entry name" value="HAMP"/>
    <property type="match status" value="1"/>
</dbReference>
<dbReference type="InterPro" id="IPR010559">
    <property type="entry name" value="Sig_transdc_His_kin_internal"/>
</dbReference>
<sequence length="594" mass="68222">MSRFNLFRKIILFIFLMLIPIVGLYFYSNQTTTNVLSDELSQSNTNQLVFFQNQVNTNIDILASWPNLLLHDPDISSFRDIYLQDKYLNLDAINLVKQIQTKLSIQESSSNWRSHLAIYSPSLGRVVTESDAGFYSPEELAQDVKPGWQVTPYQEGTDQRFLFVWYSVAPYSTQQHTGKSNTIIKVEFDSTNIQDMLDRFKSDGRSDPFYYKPASGVIYNRTADQELIHQMIAELGSEPLQDVENRVKEVDGKTYSVSIVLSETTGWYLIDYIPLSDIMKPILTSNRLFYISISALLLMSCLAAYLLYSQVQVPIKQLVYVFRRLQAGDYGVRVKVSGRNEFSFLAARFNSMVEQIQELFEHVYMEKIHVREAKLKQLQSQINPHFFYNCFSFITSMAKLQKYEAVVAMSHNLSRYFRYTTRQERELVPLSDELEFVTHYLEIQQMRMKRLRYYVALTEGAGRSEIPPLVIQPLVENAVLHGIEPHSGEGEIGITFQSMDGMACILVDDNGIGMNGQKLSDIEERLNKPMDQEMGCGVWNVHQRMRLRYGENAGLRFMASPQGGVRAILYWPIPQSHGSISQGRGHENDESLIG</sequence>
<feature type="transmembrane region" description="Helical" evidence="7">
    <location>
        <begin position="288"/>
        <end position="308"/>
    </location>
</feature>
<evidence type="ECO:0000256" key="6">
    <source>
        <dbReference type="ARBA" id="ARBA00023136"/>
    </source>
</evidence>
<keyword evidence="10" id="KW-1185">Reference proteome</keyword>
<dbReference type="GeneID" id="97557741"/>
<feature type="transmembrane region" description="Helical" evidence="7">
    <location>
        <begin position="6"/>
        <end position="27"/>
    </location>
</feature>
<evidence type="ECO:0000313" key="9">
    <source>
        <dbReference type="EMBL" id="KZS46897.1"/>
    </source>
</evidence>
<dbReference type="AlphaFoldDB" id="A0A163JZJ0"/>
<dbReference type="SUPFAM" id="SSF158472">
    <property type="entry name" value="HAMP domain-like"/>
    <property type="match status" value="1"/>
</dbReference>
<dbReference type="SMART" id="SM00304">
    <property type="entry name" value="HAMP"/>
    <property type="match status" value="1"/>
</dbReference>
<dbReference type="CDD" id="cd06225">
    <property type="entry name" value="HAMP"/>
    <property type="match status" value="1"/>
</dbReference>
<dbReference type="PANTHER" id="PTHR34220">
    <property type="entry name" value="SENSOR HISTIDINE KINASE YPDA"/>
    <property type="match status" value="1"/>
</dbReference>
<keyword evidence="2" id="KW-1003">Cell membrane</keyword>
<dbReference type="Proteomes" id="UP000076796">
    <property type="component" value="Unassembled WGS sequence"/>
</dbReference>
<dbReference type="GO" id="GO:0000155">
    <property type="term" value="F:phosphorelay sensor kinase activity"/>
    <property type="evidence" value="ECO:0007669"/>
    <property type="project" value="InterPro"/>
</dbReference>
<accession>A0A163JZJ0</accession>
<dbReference type="Pfam" id="PF02518">
    <property type="entry name" value="HATPase_c"/>
    <property type="match status" value="1"/>
</dbReference>
<evidence type="ECO:0000313" key="10">
    <source>
        <dbReference type="Proteomes" id="UP000076796"/>
    </source>
</evidence>
<dbReference type="RefSeq" id="WP_063478553.1">
    <property type="nucleotide sequence ID" value="NZ_CP147845.1"/>
</dbReference>
<feature type="domain" description="HAMP" evidence="8">
    <location>
        <begin position="309"/>
        <end position="361"/>
    </location>
</feature>
<dbReference type="InterPro" id="IPR036890">
    <property type="entry name" value="HATPase_C_sf"/>
</dbReference>
<keyword evidence="7" id="KW-0812">Transmembrane</keyword>
<dbReference type="InterPro" id="IPR003594">
    <property type="entry name" value="HATPase_dom"/>
</dbReference>
<keyword evidence="6 7" id="KW-0472">Membrane</keyword>
<evidence type="ECO:0000256" key="1">
    <source>
        <dbReference type="ARBA" id="ARBA00004651"/>
    </source>
</evidence>
<dbReference type="EMBL" id="LWMH01000001">
    <property type="protein sequence ID" value="KZS46897.1"/>
    <property type="molecule type" value="Genomic_DNA"/>
</dbReference>
<evidence type="ECO:0000256" key="4">
    <source>
        <dbReference type="ARBA" id="ARBA00022679"/>
    </source>
</evidence>
<dbReference type="GO" id="GO:0005886">
    <property type="term" value="C:plasma membrane"/>
    <property type="evidence" value="ECO:0007669"/>
    <property type="project" value="UniProtKB-SubCell"/>
</dbReference>
<organism evidence="9 10">
    <name type="scientific">Paenibacillus glucanolyticus</name>
    <dbReference type="NCBI Taxonomy" id="59843"/>
    <lineage>
        <taxon>Bacteria</taxon>
        <taxon>Bacillati</taxon>
        <taxon>Bacillota</taxon>
        <taxon>Bacilli</taxon>
        <taxon>Bacillales</taxon>
        <taxon>Paenibacillaceae</taxon>
        <taxon>Paenibacillus</taxon>
    </lineage>
</organism>
<dbReference type="PROSITE" id="PS50885">
    <property type="entry name" value="HAMP"/>
    <property type="match status" value="1"/>
</dbReference>
<dbReference type="PANTHER" id="PTHR34220:SF7">
    <property type="entry name" value="SENSOR HISTIDINE KINASE YPDA"/>
    <property type="match status" value="1"/>
</dbReference>